<feature type="region of interest" description="Disordered" evidence="8">
    <location>
        <begin position="1"/>
        <end position="63"/>
    </location>
</feature>
<reference evidence="9" key="1">
    <citation type="submission" date="2022-01" db="EMBL/GenBank/DDBJ databases">
        <authorList>
            <person name="Braso-Vives M."/>
        </authorList>
    </citation>
    <scope>NUCLEOTIDE SEQUENCE</scope>
</reference>
<proteinExistence type="inferred from homology"/>
<evidence type="ECO:0000256" key="5">
    <source>
        <dbReference type="ARBA" id="ARBA00022454"/>
    </source>
</evidence>
<comment type="similarity">
    <text evidence="3">Belongs to the CENP-L/IML3 family.</text>
</comment>
<gene>
    <name evidence="9" type="primary">CENPL</name>
    <name evidence="9" type="ORF">BLAG_LOCUS5161</name>
</gene>
<evidence type="ECO:0000256" key="4">
    <source>
        <dbReference type="ARBA" id="ARBA00016380"/>
    </source>
</evidence>
<comment type="subcellular location">
    <subcellularLocation>
        <location evidence="2">Chromosome</location>
        <location evidence="2">Centromere</location>
    </subcellularLocation>
    <subcellularLocation>
        <location evidence="1">Nucleus</location>
    </subcellularLocation>
</comment>
<dbReference type="PANTHER" id="PTHR31740">
    <property type="entry name" value="CENTROMERE PROTEIN L"/>
    <property type="match status" value="1"/>
</dbReference>
<keyword evidence="7" id="KW-0137">Centromere</keyword>
<keyword evidence="5" id="KW-0158">Chromosome</keyword>
<sequence length="386" mass="42845">MPEDIDTPDHDVSTPGTAVTSSPGSDMNATADSYRNTRHRTGARDTPGGEGRPSLSASRLNRTGQMGYLQRKYTPYRTPRTRSMVSPAADRTNTQEVAAQPDWAGLVRCSLNVYHVTPLYRCRLDRAGLKQLSGGLSLHLAQLATVADGNLYRVAVTAKENTDDRIALEITVKRRDTTGRAGSLYAVLCNMEGEVSHMEQGAFTVLPLLLMTGPGTLQNAVVSWLEQRFDCRVCPMSFQPSDLLWAMALGLIRGNNEKAKKQTLDLHYDVPLKEAGLDKISLQIPIKHAKALLSSVAQDTENDLQLDELYLFRQALENHMFDYFRIHLDTMKLSLVATPVLFVDKTGRLKILSVDHVPAVLRMMTSFAFERSPLTVSLKAANESRW</sequence>
<keyword evidence="6" id="KW-0539">Nucleus</keyword>
<evidence type="ECO:0000313" key="10">
    <source>
        <dbReference type="Proteomes" id="UP000838412"/>
    </source>
</evidence>
<evidence type="ECO:0000256" key="3">
    <source>
        <dbReference type="ARBA" id="ARBA00011060"/>
    </source>
</evidence>
<evidence type="ECO:0000313" key="9">
    <source>
        <dbReference type="EMBL" id="CAH1241595.1"/>
    </source>
</evidence>
<dbReference type="EMBL" id="OV696697">
    <property type="protein sequence ID" value="CAH1241595.1"/>
    <property type="molecule type" value="Genomic_DNA"/>
</dbReference>
<evidence type="ECO:0000256" key="7">
    <source>
        <dbReference type="ARBA" id="ARBA00023328"/>
    </source>
</evidence>
<feature type="compositionally biased region" description="Polar residues" evidence="8">
    <location>
        <begin position="14"/>
        <end position="34"/>
    </location>
</feature>
<dbReference type="GO" id="GO:0005634">
    <property type="term" value="C:nucleus"/>
    <property type="evidence" value="ECO:0007669"/>
    <property type="project" value="UniProtKB-SubCell"/>
</dbReference>
<evidence type="ECO:0000256" key="2">
    <source>
        <dbReference type="ARBA" id="ARBA00004584"/>
    </source>
</evidence>
<dbReference type="GO" id="GO:0000775">
    <property type="term" value="C:chromosome, centromeric region"/>
    <property type="evidence" value="ECO:0007669"/>
    <property type="project" value="UniProtKB-SubCell"/>
</dbReference>
<dbReference type="InterPro" id="IPR025204">
    <property type="entry name" value="CENP-L"/>
</dbReference>
<dbReference type="Pfam" id="PF13092">
    <property type="entry name" value="CENP-L"/>
    <property type="match status" value="1"/>
</dbReference>
<name>A0A8J9YTU4_BRALA</name>
<evidence type="ECO:0000256" key="8">
    <source>
        <dbReference type="SAM" id="MobiDB-lite"/>
    </source>
</evidence>
<keyword evidence="10" id="KW-1185">Reference proteome</keyword>
<evidence type="ECO:0000256" key="6">
    <source>
        <dbReference type="ARBA" id="ARBA00023242"/>
    </source>
</evidence>
<organism evidence="9 10">
    <name type="scientific">Branchiostoma lanceolatum</name>
    <name type="common">Common lancelet</name>
    <name type="synonym">Amphioxus lanceolatum</name>
    <dbReference type="NCBI Taxonomy" id="7740"/>
    <lineage>
        <taxon>Eukaryota</taxon>
        <taxon>Metazoa</taxon>
        <taxon>Chordata</taxon>
        <taxon>Cephalochordata</taxon>
        <taxon>Leptocardii</taxon>
        <taxon>Amphioxiformes</taxon>
        <taxon>Branchiostomatidae</taxon>
        <taxon>Branchiostoma</taxon>
    </lineage>
</organism>
<dbReference type="PANTHER" id="PTHR31740:SF2">
    <property type="entry name" value="CENTROMERE PROTEIN L"/>
    <property type="match status" value="1"/>
</dbReference>
<accession>A0A8J9YTU4</accession>
<dbReference type="Proteomes" id="UP000838412">
    <property type="component" value="Chromosome 12"/>
</dbReference>
<protein>
    <recommendedName>
        <fullName evidence="4">Centromere protein L</fullName>
    </recommendedName>
</protein>
<dbReference type="OrthoDB" id="8864979at2759"/>
<evidence type="ECO:0000256" key="1">
    <source>
        <dbReference type="ARBA" id="ARBA00004123"/>
    </source>
</evidence>
<dbReference type="AlphaFoldDB" id="A0A8J9YTU4"/>